<dbReference type="InterPro" id="IPR038491">
    <property type="entry name" value="Velvet_dom_sf"/>
</dbReference>
<dbReference type="Pfam" id="PF11754">
    <property type="entry name" value="Velvet"/>
    <property type="match status" value="1"/>
</dbReference>
<dbReference type="InParanoid" id="A0A2T3AJ05"/>
<keyword evidence="6" id="KW-0804">Transcription</keyword>
<dbReference type="GO" id="GO:0043455">
    <property type="term" value="P:regulation of secondary metabolic process"/>
    <property type="evidence" value="ECO:0007669"/>
    <property type="project" value="UniProtKB-ARBA"/>
</dbReference>
<protein>
    <submittedName>
        <fullName evidence="11">Velvet factor-domain-containing protein</fullName>
    </submittedName>
</protein>
<evidence type="ECO:0000256" key="2">
    <source>
        <dbReference type="ARBA" id="ARBA00004496"/>
    </source>
</evidence>
<evidence type="ECO:0000256" key="3">
    <source>
        <dbReference type="ARBA" id="ARBA00022490"/>
    </source>
</evidence>
<comment type="subcellular location">
    <subcellularLocation>
        <location evidence="2">Cytoplasm</location>
    </subcellularLocation>
    <subcellularLocation>
        <location evidence="1">Nucleus</location>
    </subcellularLocation>
</comment>
<evidence type="ECO:0000256" key="4">
    <source>
        <dbReference type="ARBA" id="ARBA00022969"/>
    </source>
</evidence>
<reference evidence="11 12" key="1">
    <citation type="journal article" date="2018" name="Mycol. Prog.">
        <title>Coniella lustricola, a new species from submerged detritus.</title>
        <authorList>
            <person name="Raudabaugh D.B."/>
            <person name="Iturriaga T."/>
            <person name="Carver A."/>
            <person name="Mondo S."/>
            <person name="Pangilinan J."/>
            <person name="Lipzen A."/>
            <person name="He G."/>
            <person name="Amirebrahimi M."/>
            <person name="Grigoriev I.V."/>
            <person name="Miller A.N."/>
        </authorList>
    </citation>
    <scope>NUCLEOTIDE SEQUENCE [LARGE SCALE GENOMIC DNA]</scope>
    <source>
        <strain evidence="11 12">B22-T-1</strain>
    </source>
</reference>
<feature type="region of interest" description="Disordered" evidence="9">
    <location>
        <begin position="42"/>
        <end position="64"/>
    </location>
</feature>
<keyword evidence="4" id="KW-0749">Sporulation</keyword>
<comment type="similarity">
    <text evidence="8">Belongs to the velvet family. VeA subfamily.</text>
</comment>
<evidence type="ECO:0000256" key="9">
    <source>
        <dbReference type="SAM" id="MobiDB-lite"/>
    </source>
</evidence>
<dbReference type="EMBL" id="KZ678383">
    <property type="protein sequence ID" value="PSS00551.1"/>
    <property type="molecule type" value="Genomic_DNA"/>
</dbReference>
<dbReference type="AlphaFoldDB" id="A0A2T3AJ05"/>
<dbReference type="GO" id="GO:0034250">
    <property type="term" value="P:positive regulation of amide metabolic process"/>
    <property type="evidence" value="ECO:0007669"/>
    <property type="project" value="UniProtKB-ARBA"/>
</dbReference>
<dbReference type="OrthoDB" id="5384689at2759"/>
<dbReference type="PANTHER" id="PTHR33572:SF14">
    <property type="entry name" value="DEVELOPMENTAL AND SECONDARY METABOLISM REGULATOR VEA"/>
    <property type="match status" value="1"/>
</dbReference>
<dbReference type="PROSITE" id="PS51821">
    <property type="entry name" value="VELVET"/>
    <property type="match status" value="1"/>
</dbReference>
<dbReference type="Gene3D" id="2.60.40.3960">
    <property type="entry name" value="Velvet domain"/>
    <property type="match status" value="1"/>
</dbReference>
<dbReference type="GO" id="GO:0030435">
    <property type="term" value="P:sporulation resulting in formation of a cellular spore"/>
    <property type="evidence" value="ECO:0007669"/>
    <property type="project" value="UniProtKB-KW"/>
</dbReference>
<evidence type="ECO:0000256" key="8">
    <source>
        <dbReference type="ARBA" id="ARBA00038005"/>
    </source>
</evidence>
<evidence type="ECO:0000256" key="5">
    <source>
        <dbReference type="ARBA" id="ARBA00023015"/>
    </source>
</evidence>
<keyword evidence="7" id="KW-0539">Nucleus</keyword>
<evidence type="ECO:0000256" key="7">
    <source>
        <dbReference type="ARBA" id="ARBA00023242"/>
    </source>
</evidence>
<dbReference type="PANTHER" id="PTHR33572">
    <property type="entry name" value="SPORE DEVELOPMENT REGULATOR VOSA"/>
    <property type="match status" value="1"/>
</dbReference>
<accession>A0A2T3AJ05</accession>
<dbReference type="Proteomes" id="UP000241462">
    <property type="component" value="Unassembled WGS sequence"/>
</dbReference>
<dbReference type="GO" id="GO:0005737">
    <property type="term" value="C:cytoplasm"/>
    <property type="evidence" value="ECO:0007669"/>
    <property type="project" value="UniProtKB-SubCell"/>
</dbReference>
<dbReference type="GO" id="GO:0005634">
    <property type="term" value="C:nucleus"/>
    <property type="evidence" value="ECO:0007669"/>
    <property type="project" value="UniProtKB-SubCell"/>
</dbReference>
<evidence type="ECO:0000313" key="11">
    <source>
        <dbReference type="EMBL" id="PSS00551.1"/>
    </source>
</evidence>
<evidence type="ECO:0000256" key="1">
    <source>
        <dbReference type="ARBA" id="ARBA00004123"/>
    </source>
</evidence>
<dbReference type="InterPro" id="IPR037525">
    <property type="entry name" value="Velvet_dom"/>
</dbReference>
<name>A0A2T3AJ05_9PEZI</name>
<keyword evidence="3" id="KW-0963">Cytoplasm</keyword>
<dbReference type="FunFam" id="2.60.40.3960:FF:000001">
    <property type="entry name" value="Sexual development activator VeA"/>
    <property type="match status" value="1"/>
</dbReference>
<evidence type="ECO:0000259" key="10">
    <source>
        <dbReference type="PROSITE" id="PS51821"/>
    </source>
</evidence>
<evidence type="ECO:0000256" key="6">
    <source>
        <dbReference type="ARBA" id="ARBA00023163"/>
    </source>
</evidence>
<sequence length="563" mass="62652">MAGDKLGPPAPATRVGETVSITRTTREGRVLHYELKVLQQPERARACGSGPKSSADRRPVDPPPVVQMNVFEGPIRETATDCTFMYNADFFLFASLHHDTDSHNNRGSAQSSPPVLTGMPCSSMILLDRPDEAGYFIFSDLSVRHEGRYFLSFALMEEVKEERDKDPDELMSGSDEITGPEVGSSGRHYIFRTTVQTDVFDVFSAKKFPGLMESTALSRTVAEQGCRVRIRRDVRMRRREKNGKATKDVASREDQYTHKPRIEAPPHVRDRSSSHETNGAYNAELQRRQSGMEYGAPRPSFSMSDPARPAPYGPPPVYGPPAHSMPASPSYVPPPPSHVAPHSASRSYAPYTSEGPASRPYVPLAPPPHARENYTYRASVPMLAPKLEVDTDLHKPKEILPPIRAALHTGTNPTDVRRPSYTPQASSNLPRLLPQPALQKRDMTPPEPRQSAYHGMPNHTPALPPLAAAYSYTHPPTMSAVSSRKRTAEEAFPVMPNEPYRLQHGRREEEQPCDANYKMDVPTYRTAAQEADHIWHMSTPNYTRASDTHISVEFPALYTGRTA</sequence>
<feature type="region of interest" description="Disordered" evidence="9">
    <location>
        <begin position="293"/>
        <end position="359"/>
    </location>
</feature>
<evidence type="ECO:0000313" key="12">
    <source>
        <dbReference type="Proteomes" id="UP000241462"/>
    </source>
</evidence>
<organism evidence="11 12">
    <name type="scientific">Coniella lustricola</name>
    <dbReference type="NCBI Taxonomy" id="2025994"/>
    <lineage>
        <taxon>Eukaryota</taxon>
        <taxon>Fungi</taxon>
        <taxon>Dikarya</taxon>
        <taxon>Ascomycota</taxon>
        <taxon>Pezizomycotina</taxon>
        <taxon>Sordariomycetes</taxon>
        <taxon>Sordariomycetidae</taxon>
        <taxon>Diaporthales</taxon>
        <taxon>Schizoparmaceae</taxon>
        <taxon>Coniella</taxon>
    </lineage>
</organism>
<dbReference type="STRING" id="2025994.A0A2T3AJ05"/>
<feature type="domain" description="Velvet" evidence="10">
    <location>
        <begin position="28"/>
        <end position="231"/>
    </location>
</feature>
<feature type="compositionally biased region" description="Low complexity" evidence="9">
    <location>
        <begin position="320"/>
        <end position="330"/>
    </location>
</feature>
<dbReference type="InterPro" id="IPR021740">
    <property type="entry name" value="Velvet"/>
</dbReference>
<feature type="region of interest" description="Disordered" evidence="9">
    <location>
        <begin position="233"/>
        <end position="277"/>
    </location>
</feature>
<keyword evidence="5" id="KW-0805">Transcription regulation</keyword>
<proteinExistence type="inferred from homology"/>
<gene>
    <name evidence="11" type="ORF">BD289DRAFT_450316</name>
</gene>
<feature type="compositionally biased region" description="Basic and acidic residues" evidence="9">
    <location>
        <begin position="242"/>
        <end position="274"/>
    </location>
</feature>
<dbReference type="GO" id="GO:0051176">
    <property type="term" value="P:positive regulation of sulfur metabolic process"/>
    <property type="evidence" value="ECO:0007669"/>
    <property type="project" value="UniProtKB-ARBA"/>
</dbReference>
<keyword evidence="12" id="KW-1185">Reference proteome</keyword>
<feature type="compositionally biased region" description="Pro residues" evidence="9">
    <location>
        <begin position="308"/>
        <end position="319"/>
    </location>
</feature>
<feature type="region of interest" description="Disordered" evidence="9">
    <location>
        <begin position="407"/>
        <end position="452"/>
    </location>
</feature>